<feature type="domain" description="HAMP" evidence="6">
    <location>
        <begin position="210"/>
        <end position="263"/>
    </location>
</feature>
<organism evidence="7 8">
    <name type="scientific">Azospirillum oleiclasticum</name>
    <dbReference type="NCBI Taxonomy" id="2735135"/>
    <lineage>
        <taxon>Bacteria</taxon>
        <taxon>Pseudomonadati</taxon>
        <taxon>Pseudomonadota</taxon>
        <taxon>Alphaproteobacteria</taxon>
        <taxon>Rhodospirillales</taxon>
        <taxon>Azospirillaceae</taxon>
        <taxon>Azospirillum</taxon>
    </lineage>
</organism>
<evidence type="ECO:0000256" key="2">
    <source>
        <dbReference type="ARBA" id="ARBA00029447"/>
    </source>
</evidence>
<dbReference type="Pfam" id="PF00672">
    <property type="entry name" value="HAMP"/>
    <property type="match status" value="1"/>
</dbReference>
<dbReference type="CDD" id="cd06225">
    <property type="entry name" value="HAMP"/>
    <property type="match status" value="1"/>
</dbReference>
<feature type="transmembrane region" description="Helical" evidence="4">
    <location>
        <begin position="187"/>
        <end position="208"/>
    </location>
</feature>
<gene>
    <name evidence="7" type="ORF">HND93_28120</name>
</gene>
<dbReference type="PROSITE" id="PS50885">
    <property type="entry name" value="HAMP"/>
    <property type="match status" value="1"/>
</dbReference>
<evidence type="ECO:0000313" key="8">
    <source>
        <dbReference type="Proteomes" id="UP000584642"/>
    </source>
</evidence>
<dbReference type="PROSITE" id="PS50111">
    <property type="entry name" value="CHEMOTAXIS_TRANSDUC_2"/>
    <property type="match status" value="1"/>
</dbReference>
<feature type="domain" description="Methyl-accepting transducer" evidence="5">
    <location>
        <begin position="268"/>
        <end position="525"/>
    </location>
</feature>
<dbReference type="SMART" id="SM00304">
    <property type="entry name" value="HAMP"/>
    <property type="match status" value="1"/>
</dbReference>
<dbReference type="Gene3D" id="1.10.287.950">
    <property type="entry name" value="Methyl-accepting chemotaxis protein"/>
    <property type="match status" value="1"/>
</dbReference>
<proteinExistence type="inferred from homology"/>
<dbReference type="InterPro" id="IPR004089">
    <property type="entry name" value="MCPsignal_dom"/>
</dbReference>
<evidence type="ECO:0000259" key="5">
    <source>
        <dbReference type="PROSITE" id="PS50111"/>
    </source>
</evidence>
<sequence>MHPQARTIDGRPTRIANKLLLITIIFAITIAAIGMITVQTLREQEMAAAQADAMGRQRFLVVRYYVDVLHTSMGDPRDHEAVKRVFDSNLRSMIEGGPVQINLSTEATVMMPPAVTPGIAAKLREQREAADRFEAAVDRFLALPAAQRSDPALLADLARQRIAASTQADDAARMYSAYTQSRVQTSILIQIALGLAGLLAGGIAAWLISRSIVAPLQRCVAMAQGIIAGDLRQPPLPIRSNDEVGLLTATFNEMLEGLRGITSETRDYSARLATAVAEMSASIQEQAVGARQQAAAVQEITTTVEEIGQSAQQVSDMARDVGSSADTVAGAGVNGLQTVKDAASAMEAIRTQTESVAETIVALSERTQAIGEIIATVNEIAEQSNLLALNAAIEAADAGDQGRRFSVVANEIKSLADQAKDATRQVRSILEQTQKNISTSVMLTEEALKRATAGREKALAAEDVIRRMTENLQENSGSFQQVVGATGQQQIGLEQIAQGIQQIRQASMQTAASTDELAKAATNLNQLGEALTRLMEKYRL</sequence>
<name>A0ABX2TKF4_9PROT</name>
<dbReference type="Pfam" id="PF00015">
    <property type="entry name" value="MCPsignal"/>
    <property type="match status" value="1"/>
</dbReference>
<comment type="similarity">
    <text evidence="2">Belongs to the methyl-accepting chemotaxis (MCP) protein family.</text>
</comment>
<feature type="transmembrane region" description="Helical" evidence="4">
    <location>
        <begin position="19"/>
        <end position="38"/>
    </location>
</feature>
<evidence type="ECO:0000259" key="6">
    <source>
        <dbReference type="PROSITE" id="PS50885"/>
    </source>
</evidence>
<accession>A0ABX2TKF4</accession>
<keyword evidence="8" id="KW-1185">Reference proteome</keyword>
<evidence type="ECO:0000256" key="3">
    <source>
        <dbReference type="PROSITE-ProRule" id="PRU00284"/>
    </source>
</evidence>
<dbReference type="Proteomes" id="UP000584642">
    <property type="component" value="Unassembled WGS sequence"/>
</dbReference>
<dbReference type="SUPFAM" id="SSF58104">
    <property type="entry name" value="Methyl-accepting chemotaxis protein (MCP) signaling domain"/>
    <property type="match status" value="1"/>
</dbReference>
<dbReference type="SMART" id="SM00283">
    <property type="entry name" value="MA"/>
    <property type="match status" value="1"/>
</dbReference>
<dbReference type="PRINTS" id="PR00260">
    <property type="entry name" value="CHEMTRNSDUCR"/>
</dbReference>
<keyword evidence="4" id="KW-0812">Transmembrane</keyword>
<dbReference type="PANTHER" id="PTHR32089:SF112">
    <property type="entry name" value="LYSOZYME-LIKE PROTEIN-RELATED"/>
    <property type="match status" value="1"/>
</dbReference>
<reference evidence="7 8" key="1">
    <citation type="submission" date="2020-05" db="EMBL/GenBank/DDBJ databases">
        <title>Azospirillum oleiclasticum sp. nov, a nitrogen-fixing and heavy crude oil-emulsifying bacterium isolated from the crude oil of Yumen Oilfield.</title>
        <authorList>
            <person name="Wu D."/>
            <person name="Cai M."/>
            <person name="Zhang X."/>
        </authorList>
    </citation>
    <scope>NUCLEOTIDE SEQUENCE [LARGE SCALE GENOMIC DNA]</scope>
    <source>
        <strain evidence="7 8">ROY-1-1-2</strain>
    </source>
</reference>
<dbReference type="RefSeq" id="WP_180285356.1">
    <property type="nucleotide sequence ID" value="NZ_JABFDB010000028.1"/>
</dbReference>
<dbReference type="InterPro" id="IPR004090">
    <property type="entry name" value="Chemotax_Me-accpt_rcpt"/>
</dbReference>
<dbReference type="EMBL" id="JABFDB010000028">
    <property type="protein sequence ID" value="NYZ23583.1"/>
    <property type="molecule type" value="Genomic_DNA"/>
</dbReference>
<comment type="caution">
    <text evidence="7">The sequence shown here is derived from an EMBL/GenBank/DDBJ whole genome shotgun (WGS) entry which is preliminary data.</text>
</comment>
<keyword evidence="4" id="KW-1133">Transmembrane helix</keyword>
<keyword evidence="1 3" id="KW-0807">Transducer</keyword>
<protein>
    <submittedName>
        <fullName evidence="7">Methyl-accepting chemotaxis protein</fullName>
    </submittedName>
</protein>
<dbReference type="InterPro" id="IPR003660">
    <property type="entry name" value="HAMP_dom"/>
</dbReference>
<evidence type="ECO:0000256" key="1">
    <source>
        <dbReference type="ARBA" id="ARBA00023224"/>
    </source>
</evidence>
<dbReference type="PANTHER" id="PTHR32089">
    <property type="entry name" value="METHYL-ACCEPTING CHEMOTAXIS PROTEIN MCPB"/>
    <property type="match status" value="1"/>
</dbReference>
<evidence type="ECO:0000256" key="4">
    <source>
        <dbReference type="SAM" id="Phobius"/>
    </source>
</evidence>
<evidence type="ECO:0000313" key="7">
    <source>
        <dbReference type="EMBL" id="NYZ23583.1"/>
    </source>
</evidence>
<keyword evidence="4" id="KW-0472">Membrane</keyword>